<dbReference type="AlphaFoldDB" id="A0A1F5P7Y0"/>
<dbReference type="InterPro" id="IPR025714">
    <property type="entry name" value="Methyltranfer_dom"/>
</dbReference>
<feature type="domain" description="Methyltransferase" evidence="4">
    <location>
        <begin position="120"/>
        <end position="182"/>
    </location>
</feature>
<dbReference type="NCBIfam" id="TIGR00536">
    <property type="entry name" value="hemK_fam"/>
    <property type="match status" value="1"/>
</dbReference>
<evidence type="ECO:0000313" key="7">
    <source>
        <dbReference type="Proteomes" id="UP000176786"/>
    </source>
</evidence>
<evidence type="ECO:0000256" key="1">
    <source>
        <dbReference type="ARBA" id="ARBA00022603"/>
    </source>
</evidence>
<organism evidence="6 7">
    <name type="scientific">Candidatus Doudnabacteria bacterium RIFCSPHIGHO2_02_FULL_46_11</name>
    <dbReference type="NCBI Taxonomy" id="1817832"/>
    <lineage>
        <taxon>Bacteria</taxon>
        <taxon>Candidatus Doudnaibacteriota</taxon>
    </lineage>
</organism>
<accession>A0A1F5P7Y0</accession>
<dbReference type="Pfam" id="PF13847">
    <property type="entry name" value="Methyltransf_31"/>
    <property type="match status" value="1"/>
</dbReference>
<dbReference type="InterPro" id="IPR040758">
    <property type="entry name" value="PrmC_N"/>
</dbReference>
<comment type="caution">
    <text evidence="6">The sequence shown here is derived from an EMBL/GenBank/DDBJ whole genome shotgun (WGS) entry which is preliminary data.</text>
</comment>
<evidence type="ECO:0000256" key="3">
    <source>
        <dbReference type="ARBA" id="ARBA00022691"/>
    </source>
</evidence>
<feature type="domain" description="Release factor glutamine methyltransferase N-terminal" evidence="5">
    <location>
        <begin position="16"/>
        <end position="78"/>
    </location>
</feature>
<dbReference type="InterPro" id="IPR004556">
    <property type="entry name" value="HemK-like"/>
</dbReference>
<dbReference type="PANTHER" id="PTHR18895">
    <property type="entry name" value="HEMK METHYLTRANSFERASE"/>
    <property type="match status" value="1"/>
</dbReference>
<evidence type="ECO:0000259" key="4">
    <source>
        <dbReference type="Pfam" id="PF13847"/>
    </source>
</evidence>
<keyword evidence="2 6" id="KW-0808">Transferase</keyword>
<dbReference type="EMBL" id="MFES01000016">
    <property type="protein sequence ID" value="OGE86003.1"/>
    <property type="molecule type" value="Genomic_DNA"/>
</dbReference>
<evidence type="ECO:0000259" key="5">
    <source>
        <dbReference type="Pfam" id="PF17827"/>
    </source>
</evidence>
<dbReference type="InterPro" id="IPR029063">
    <property type="entry name" value="SAM-dependent_MTases_sf"/>
</dbReference>
<dbReference type="NCBIfam" id="TIGR03534">
    <property type="entry name" value="RF_mod_PrmC"/>
    <property type="match status" value="1"/>
</dbReference>
<dbReference type="Gene3D" id="1.10.8.10">
    <property type="entry name" value="DNA helicase RuvA subunit, C-terminal domain"/>
    <property type="match status" value="1"/>
</dbReference>
<dbReference type="Gene3D" id="3.40.50.150">
    <property type="entry name" value="Vaccinia Virus protein VP39"/>
    <property type="match status" value="1"/>
</dbReference>
<dbReference type="SUPFAM" id="SSF53335">
    <property type="entry name" value="S-adenosyl-L-methionine-dependent methyltransferases"/>
    <property type="match status" value="1"/>
</dbReference>
<protein>
    <submittedName>
        <fullName evidence="6">Protein-(Glutamine-N5) methyltransferase, release factor-specific</fullName>
    </submittedName>
</protein>
<proteinExistence type="predicted"/>
<dbReference type="InterPro" id="IPR019874">
    <property type="entry name" value="RF_methyltr_PrmC"/>
</dbReference>
<dbReference type="InterPro" id="IPR050320">
    <property type="entry name" value="N5-glutamine_MTase"/>
</dbReference>
<dbReference type="GO" id="GO:0032259">
    <property type="term" value="P:methylation"/>
    <property type="evidence" value="ECO:0007669"/>
    <property type="project" value="UniProtKB-KW"/>
</dbReference>
<gene>
    <name evidence="6" type="ORF">A3J48_03110</name>
</gene>
<dbReference type="STRING" id="1817832.A3J48_03110"/>
<keyword evidence="1 6" id="KW-0489">Methyltransferase</keyword>
<evidence type="ECO:0000313" key="6">
    <source>
        <dbReference type="EMBL" id="OGE86003.1"/>
    </source>
</evidence>
<name>A0A1F5P7Y0_9BACT</name>
<dbReference type="Pfam" id="PF17827">
    <property type="entry name" value="PrmC_N"/>
    <property type="match status" value="1"/>
</dbReference>
<dbReference type="PANTHER" id="PTHR18895:SF74">
    <property type="entry name" value="MTRF1L RELEASE FACTOR GLUTAMINE METHYLTRANSFERASE"/>
    <property type="match status" value="1"/>
</dbReference>
<evidence type="ECO:0000256" key="2">
    <source>
        <dbReference type="ARBA" id="ARBA00022679"/>
    </source>
</evidence>
<dbReference type="GO" id="GO:0008276">
    <property type="term" value="F:protein methyltransferase activity"/>
    <property type="evidence" value="ECO:0007669"/>
    <property type="project" value="InterPro"/>
</dbReference>
<reference evidence="6 7" key="1">
    <citation type="journal article" date="2016" name="Nat. Commun.">
        <title>Thousands of microbial genomes shed light on interconnected biogeochemical processes in an aquifer system.</title>
        <authorList>
            <person name="Anantharaman K."/>
            <person name="Brown C.T."/>
            <person name="Hug L.A."/>
            <person name="Sharon I."/>
            <person name="Castelle C.J."/>
            <person name="Probst A.J."/>
            <person name="Thomas B.C."/>
            <person name="Singh A."/>
            <person name="Wilkins M.J."/>
            <person name="Karaoz U."/>
            <person name="Brodie E.L."/>
            <person name="Williams K.H."/>
            <person name="Hubbard S.S."/>
            <person name="Banfield J.F."/>
        </authorList>
    </citation>
    <scope>NUCLEOTIDE SEQUENCE [LARGE SCALE GENOMIC DNA]</scope>
</reference>
<keyword evidence="3" id="KW-0949">S-adenosyl-L-methionine</keyword>
<sequence>MSITLTIKEIQVLGYRKLQNIVLNPEFETDLLLGQVLKKGRSFLYAHPNKTIFKFQFSIFKRLLKRRQRKEPMAYILGKINFYGLDFKVTPDVLIPRPDTEILVQETLAVIRNTKYGIRSVIDIGTGSGAIAISIAKAIEKKSKIKNQKSKIFGTDISNEALKVSRINARRNKVKIKLLRGNLLDPIIEARLPHPWLITANLPYLTSSEATKSHLKYEPRLALAGGKAGLELIEKLLKQYAQIRQNGDYIILEIGYKQGRAITNLVKKYLPQAKIKIKKDYAGFDRVVEINFTARRVA</sequence>
<dbReference type="Proteomes" id="UP000176786">
    <property type="component" value="Unassembled WGS sequence"/>
</dbReference>